<accession>A0ABM9ADB0</accession>
<reference evidence="2" key="1">
    <citation type="submission" date="2021-12" db="EMBL/GenBank/DDBJ databases">
        <authorList>
            <person name="Rodrigo-Torres L."/>
            <person name="Arahal R. D."/>
            <person name="Lucena T."/>
        </authorList>
    </citation>
    <scope>NUCLEOTIDE SEQUENCE</scope>
    <source>
        <strain evidence="2">CECT 8267</strain>
    </source>
</reference>
<feature type="transmembrane region" description="Helical" evidence="1">
    <location>
        <begin position="88"/>
        <end position="107"/>
    </location>
</feature>
<keyword evidence="1" id="KW-1133">Transmembrane helix</keyword>
<keyword evidence="1" id="KW-0472">Membrane</keyword>
<evidence type="ECO:0008006" key="4">
    <source>
        <dbReference type="Google" id="ProtNLM"/>
    </source>
</evidence>
<proteinExistence type="predicted"/>
<name>A0ABM9ADB0_9GAMM</name>
<gene>
    <name evidence="2" type="ORF">SIN8267_01085</name>
</gene>
<dbReference type="EMBL" id="CAKLPX010000001">
    <property type="protein sequence ID" value="CAH0990984.1"/>
    <property type="molecule type" value="Genomic_DNA"/>
</dbReference>
<sequence>MENTHNASTMTKFTSFLFFIFITSASLWWFIASSYGTFNSLFYGDDVVYFSKGAMYSLGAAVVLLLLTLLGAYQNIKKIELSKHQTTWATRVFILATVAMFTFPIAAHISVDKITAKNGYFECKEMSYQWLLYEKIVYVNSQAACANLAKSRINKH</sequence>
<evidence type="ECO:0000313" key="2">
    <source>
        <dbReference type="EMBL" id="CAH0990984.1"/>
    </source>
</evidence>
<feature type="transmembrane region" description="Helical" evidence="1">
    <location>
        <begin position="55"/>
        <end position="76"/>
    </location>
</feature>
<dbReference type="Proteomes" id="UP000838100">
    <property type="component" value="Unassembled WGS sequence"/>
</dbReference>
<feature type="transmembrane region" description="Helical" evidence="1">
    <location>
        <begin position="16"/>
        <end position="35"/>
    </location>
</feature>
<evidence type="ECO:0000256" key="1">
    <source>
        <dbReference type="SAM" id="Phobius"/>
    </source>
</evidence>
<evidence type="ECO:0000313" key="3">
    <source>
        <dbReference type="Proteomes" id="UP000838100"/>
    </source>
</evidence>
<keyword evidence="1" id="KW-0812">Transmembrane</keyword>
<keyword evidence="3" id="KW-1185">Reference proteome</keyword>
<protein>
    <recommendedName>
        <fullName evidence="4">DUF1240 domain-containing protein</fullName>
    </recommendedName>
</protein>
<comment type="caution">
    <text evidence="2">The sequence shown here is derived from an EMBL/GenBank/DDBJ whole genome shotgun (WGS) entry which is preliminary data.</text>
</comment>
<dbReference type="RefSeq" id="WP_237443649.1">
    <property type="nucleotide sequence ID" value="NZ_CAKLPX010000001.1"/>
</dbReference>
<organism evidence="2 3">
    <name type="scientific">Sinobacterium norvegicum</name>
    <dbReference type="NCBI Taxonomy" id="1641715"/>
    <lineage>
        <taxon>Bacteria</taxon>
        <taxon>Pseudomonadati</taxon>
        <taxon>Pseudomonadota</taxon>
        <taxon>Gammaproteobacteria</taxon>
        <taxon>Cellvibrionales</taxon>
        <taxon>Spongiibacteraceae</taxon>
        <taxon>Sinobacterium</taxon>
    </lineage>
</organism>